<comment type="caution">
    <text evidence="1">The sequence shown here is derived from an EMBL/GenBank/DDBJ whole genome shotgun (WGS) entry which is preliminary data.</text>
</comment>
<organism evidence="1 2">
    <name type="scientific">Flagellimonas hymeniacidonis</name>
    <dbReference type="NCBI Taxonomy" id="2603628"/>
    <lineage>
        <taxon>Bacteria</taxon>
        <taxon>Pseudomonadati</taxon>
        <taxon>Bacteroidota</taxon>
        <taxon>Flavobacteriia</taxon>
        <taxon>Flavobacteriales</taxon>
        <taxon>Flavobacteriaceae</taxon>
        <taxon>Flagellimonas</taxon>
    </lineage>
</organism>
<dbReference type="InterPro" id="IPR043766">
    <property type="entry name" value="BfmA-like"/>
</dbReference>
<dbReference type="Proteomes" id="UP000321456">
    <property type="component" value="Unassembled WGS sequence"/>
</dbReference>
<protein>
    <recommendedName>
        <fullName evidence="3">Mobilization protein</fullName>
    </recommendedName>
</protein>
<name>A0A5C8V8N4_9FLAO</name>
<accession>A0A5C8V8N4</accession>
<dbReference type="EMBL" id="VRUR01000001">
    <property type="protein sequence ID" value="TXN37703.1"/>
    <property type="molecule type" value="Genomic_DNA"/>
</dbReference>
<keyword evidence="2" id="KW-1185">Reference proteome</keyword>
<proteinExistence type="predicted"/>
<dbReference type="Pfam" id="PF18976">
    <property type="entry name" value="DUF5712"/>
    <property type="match status" value="1"/>
</dbReference>
<sequence length="382" mass="44408">MVIKVHNPKYAVGKNTGSVRNLVEYLDKENRELEELDKDYFFNKDGSHFSAAVVEREIDNNQVKLKKTDTKFYMITVNPSQEELNHIRHDEVKFKSYINDLMDKYAENFNRTFKDGRPLTGDDILYYAKIEHERTYKFGEKRFKEDIAFNKDLEKKIYKNHKNLKVVKDPKQRQQFLSNIKDLESKYVRNSEGTIIKEGNLKDGHNLHAHVIISRMDKSREMLLSPMANPKQAINKINGIDAPIGFDRDNYVQMGEKLFDQKFEYKRDYKKSYSYYKETKQIRVVGNLLHLSNPKAFAKMAVKRAMSEMIQDKTLQKQLGHVVTDPRKFPKKVAHKLEQKVLEAVIQKMGMAAYSNPITAGVQVAKQAITIASKTLSRGMGI</sequence>
<evidence type="ECO:0000313" key="2">
    <source>
        <dbReference type="Proteomes" id="UP000321456"/>
    </source>
</evidence>
<evidence type="ECO:0000313" key="1">
    <source>
        <dbReference type="EMBL" id="TXN37703.1"/>
    </source>
</evidence>
<reference evidence="1 2" key="1">
    <citation type="submission" date="2019-08" db="EMBL/GenBank/DDBJ databases">
        <title>Professor.</title>
        <authorList>
            <person name="Park J.S."/>
        </authorList>
    </citation>
    <scope>NUCLEOTIDE SEQUENCE [LARGE SCALE GENOMIC DNA]</scope>
    <source>
        <strain evidence="1 2">176CP5-101</strain>
    </source>
</reference>
<dbReference type="AlphaFoldDB" id="A0A5C8V8N4"/>
<dbReference type="NCBIfam" id="NF041495">
    <property type="entry name" value="MobB_relaxase"/>
    <property type="match status" value="1"/>
</dbReference>
<dbReference type="InterPro" id="IPR048098">
    <property type="entry name" value="MobB"/>
</dbReference>
<gene>
    <name evidence="1" type="ORF">FVB32_05290</name>
</gene>
<dbReference type="RefSeq" id="WP_147741879.1">
    <property type="nucleotide sequence ID" value="NZ_VRUR01000001.1"/>
</dbReference>
<evidence type="ECO:0008006" key="3">
    <source>
        <dbReference type="Google" id="ProtNLM"/>
    </source>
</evidence>